<comment type="caution">
    <text evidence="1">The sequence shown here is derived from an EMBL/GenBank/DDBJ whole genome shotgun (WGS) entry which is preliminary data.</text>
</comment>
<evidence type="ECO:0000313" key="2">
    <source>
        <dbReference type="Proteomes" id="UP001177021"/>
    </source>
</evidence>
<proteinExistence type="predicted"/>
<sequence>MDEENKVTAEQLSTMERLVKLSILFTAVTQFLFSILQIALPPPPTTKSYIMLFTALSSTWFVKTMLMYDIVNDLIQTHNQNNENIICSMFSILTTILCVVCSGLQLFKALDSLLVIICTNICYAILPFYMLSVIWLGIMAFMYSS</sequence>
<reference evidence="1" key="1">
    <citation type="submission" date="2023-10" db="EMBL/GenBank/DDBJ databases">
        <authorList>
            <person name="Rodriguez Cubillos JULIANA M."/>
            <person name="De Vega J."/>
        </authorList>
    </citation>
    <scope>NUCLEOTIDE SEQUENCE</scope>
</reference>
<gene>
    <name evidence="1" type="ORF">MILVUS5_LOCUS1268</name>
</gene>
<dbReference type="Proteomes" id="UP001177021">
    <property type="component" value="Unassembled WGS sequence"/>
</dbReference>
<accession>A0ACB0IB52</accession>
<organism evidence="1 2">
    <name type="scientific">Trifolium pratense</name>
    <name type="common">Red clover</name>
    <dbReference type="NCBI Taxonomy" id="57577"/>
    <lineage>
        <taxon>Eukaryota</taxon>
        <taxon>Viridiplantae</taxon>
        <taxon>Streptophyta</taxon>
        <taxon>Embryophyta</taxon>
        <taxon>Tracheophyta</taxon>
        <taxon>Spermatophyta</taxon>
        <taxon>Magnoliopsida</taxon>
        <taxon>eudicotyledons</taxon>
        <taxon>Gunneridae</taxon>
        <taxon>Pentapetalae</taxon>
        <taxon>rosids</taxon>
        <taxon>fabids</taxon>
        <taxon>Fabales</taxon>
        <taxon>Fabaceae</taxon>
        <taxon>Papilionoideae</taxon>
        <taxon>50 kb inversion clade</taxon>
        <taxon>NPAAA clade</taxon>
        <taxon>Hologalegina</taxon>
        <taxon>IRL clade</taxon>
        <taxon>Trifolieae</taxon>
        <taxon>Trifolium</taxon>
    </lineage>
</organism>
<protein>
    <submittedName>
        <fullName evidence="1">Uncharacterized protein</fullName>
    </submittedName>
</protein>
<dbReference type="EMBL" id="CASHSV030000001">
    <property type="protein sequence ID" value="CAJ2629235.1"/>
    <property type="molecule type" value="Genomic_DNA"/>
</dbReference>
<keyword evidence="2" id="KW-1185">Reference proteome</keyword>
<evidence type="ECO:0000313" key="1">
    <source>
        <dbReference type="EMBL" id="CAJ2629235.1"/>
    </source>
</evidence>
<name>A0ACB0IB52_TRIPR</name>